<protein>
    <submittedName>
        <fullName evidence="2">Uncharacterized protein</fullName>
    </submittedName>
</protein>
<dbReference type="OrthoDB" id="1291327at2759"/>
<dbReference type="Proteomes" id="UP000824120">
    <property type="component" value="Chromosome 12"/>
</dbReference>
<name>A0A9J5W814_SOLCO</name>
<proteinExistence type="predicted"/>
<keyword evidence="3" id="KW-1185">Reference proteome</keyword>
<comment type="caution">
    <text evidence="2">The sequence shown here is derived from an EMBL/GenBank/DDBJ whole genome shotgun (WGS) entry which is preliminary data.</text>
</comment>
<organism evidence="2 3">
    <name type="scientific">Solanum commersonii</name>
    <name type="common">Commerson's wild potato</name>
    <name type="synonym">Commerson's nightshade</name>
    <dbReference type="NCBI Taxonomy" id="4109"/>
    <lineage>
        <taxon>Eukaryota</taxon>
        <taxon>Viridiplantae</taxon>
        <taxon>Streptophyta</taxon>
        <taxon>Embryophyta</taxon>
        <taxon>Tracheophyta</taxon>
        <taxon>Spermatophyta</taxon>
        <taxon>Magnoliopsida</taxon>
        <taxon>eudicotyledons</taxon>
        <taxon>Gunneridae</taxon>
        <taxon>Pentapetalae</taxon>
        <taxon>asterids</taxon>
        <taxon>lamiids</taxon>
        <taxon>Solanales</taxon>
        <taxon>Solanaceae</taxon>
        <taxon>Solanoideae</taxon>
        <taxon>Solaneae</taxon>
        <taxon>Solanum</taxon>
    </lineage>
</organism>
<evidence type="ECO:0000313" key="3">
    <source>
        <dbReference type="Proteomes" id="UP000824120"/>
    </source>
</evidence>
<keyword evidence="1" id="KW-1133">Transmembrane helix</keyword>
<feature type="transmembrane region" description="Helical" evidence="1">
    <location>
        <begin position="56"/>
        <end position="73"/>
    </location>
</feature>
<evidence type="ECO:0000256" key="1">
    <source>
        <dbReference type="SAM" id="Phobius"/>
    </source>
</evidence>
<keyword evidence="1" id="KW-0472">Membrane</keyword>
<dbReference type="PANTHER" id="PTHR33022">
    <property type="entry name" value="DUF1985 DOMAIN-CONTAINING PROTEIN"/>
    <property type="match status" value="1"/>
</dbReference>
<keyword evidence="1" id="KW-0812">Transmembrane</keyword>
<accession>A0A9J5W814</accession>
<reference evidence="2 3" key="1">
    <citation type="submission" date="2020-09" db="EMBL/GenBank/DDBJ databases">
        <title>De no assembly of potato wild relative species, Solanum commersonii.</title>
        <authorList>
            <person name="Cho K."/>
        </authorList>
    </citation>
    <scope>NUCLEOTIDE SEQUENCE [LARGE SCALE GENOMIC DNA]</scope>
    <source>
        <strain evidence="2">LZ3.2</strain>
        <tissue evidence="2">Leaf</tissue>
    </source>
</reference>
<dbReference type="EMBL" id="JACXVP010000012">
    <property type="protein sequence ID" value="KAG5571779.1"/>
    <property type="molecule type" value="Genomic_DNA"/>
</dbReference>
<evidence type="ECO:0000313" key="2">
    <source>
        <dbReference type="EMBL" id="KAG5571779.1"/>
    </source>
</evidence>
<gene>
    <name evidence="2" type="ORF">H5410_061545</name>
</gene>
<dbReference type="AlphaFoldDB" id="A0A9J5W814"/>
<dbReference type="PANTHER" id="PTHR33022:SF13">
    <property type="entry name" value="UBIQUITIN-LIKE PROTEASE FAMILY PROFILE DOMAIN-CONTAINING PROTEIN"/>
    <property type="match status" value="1"/>
</dbReference>
<sequence>YCGLFIVAYAEFLSAGLQVPSYGIISQTLRMRYASLLWNYGILKAQSGYDHTPVEWFGRFFLGIVHLVNILICQKKNNARFQMTMVYELLKRRFIFENNEKKDGVFINYCGMPLFFGKREFSIITGLKCHSPYEK</sequence>
<feature type="non-terminal residue" evidence="2">
    <location>
        <position position="1"/>
    </location>
</feature>